<organism evidence="1 2">
    <name type="scientific">Wenzhouxiangella marina</name>
    <dbReference type="NCBI Taxonomy" id="1579979"/>
    <lineage>
        <taxon>Bacteria</taxon>
        <taxon>Pseudomonadati</taxon>
        <taxon>Pseudomonadota</taxon>
        <taxon>Gammaproteobacteria</taxon>
        <taxon>Chromatiales</taxon>
        <taxon>Wenzhouxiangellaceae</taxon>
        <taxon>Wenzhouxiangella</taxon>
    </lineage>
</organism>
<dbReference type="Pfam" id="PF11932">
    <property type="entry name" value="DUF3450"/>
    <property type="match status" value="1"/>
</dbReference>
<dbReference type="KEGG" id="wma:WM2015_471"/>
<dbReference type="Proteomes" id="UP000066624">
    <property type="component" value="Chromosome"/>
</dbReference>
<protein>
    <submittedName>
        <fullName evidence="1">Energy transducer TonB</fullName>
    </submittedName>
</protein>
<accession>A0A0K0XT39</accession>
<gene>
    <name evidence="1" type="ORF">WM2015_471</name>
</gene>
<dbReference type="STRING" id="1579979.WM2015_471"/>
<dbReference type="OrthoDB" id="5880116at2"/>
<keyword evidence="2" id="KW-1185">Reference proteome</keyword>
<dbReference type="InterPro" id="IPR016866">
    <property type="entry name" value="UCP028069"/>
</dbReference>
<dbReference type="EMBL" id="CP012154">
    <property type="protein sequence ID" value="AKS40853.1"/>
    <property type="molecule type" value="Genomic_DNA"/>
</dbReference>
<evidence type="ECO:0000313" key="2">
    <source>
        <dbReference type="Proteomes" id="UP000066624"/>
    </source>
</evidence>
<evidence type="ECO:0000313" key="1">
    <source>
        <dbReference type="EMBL" id="AKS40853.1"/>
    </source>
</evidence>
<sequence length="257" mass="29030">MSQHSNSISRLWLLGAALALGAAGTQAQVLDRSLETENRITREAAQAQQQINRVDEETQQLIDQYRRTISEVQSLTIYNDQLQAIVNNQEAEIASINEQLEGLESTNREVVPLMIEMANRLGQLVAADMPFRLEERTDRARRLVNMLDDSDITTSEKYRLIVEAYQGEIEYGRTTEAYEGTLPNGQRVNFLRIGRTLLFWQSTDGEDTGWWNPNTRQFEALGDEYRLPVSDGLAIARNQVAPDLIRLPVPAPVAAEN</sequence>
<dbReference type="RefSeq" id="WP_082169365.1">
    <property type="nucleotide sequence ID" value="NZ_CP012154.1"/>
</dbReference>
<proteinExistence type="predicted"/>
<name>A0A0K0XT39_9GAMM</name>
<dbReference type="AlphaFoldDB" id="A0A0K0XT39"/>
<reference evidence="1 2" key="1">
    <citation type="submission" date="2015-07" db="EMBL/GenBank/DDBJ databases">
        <authorList>
            <person name="Noorani M."/>
        </authorList>
    </citation>
    <scope>NUCLEOTIDE SEQUENCE [LARGE SCALE GENOMIC DNA]</scope>
    <source>
        <strain evidence="1 2">KCTC 42284</strain>
    </source>
</reference>
<dbReference type="PIRSF" id="PIRSF028069">
    <property type="entry name" value="UCP028069"/>
    <property type="match status" value="1"/>
</dbReference>